<dbReference type="InterPro" id="IPR036396">
    <property type="entry name" value="Cyt_P450_sf"/>
</dbReference>
<evidence type="ECO:0000256" key="5">
    <source>
        <dbReference type="ARBA" id="ARBA00023004"/>
    </source>
</evidence>
<evidence type="ECO:0000313" key="8">
    <source>
        <dbReference type="Proteomes" id="UP001412067"/>
    </source>
</evidence>
<evidence type="ECO:0000256" key="1">
    <source>
        <dbReference type="ARBA" id="ARBA00010617"/>
    </source>
</evidence>
<name>A0ABR2MRM1_9ASPA</name>
<keyword evidence="3" id="KW-0479">Metal-binding</keyword>
<dbReference type="InterPro" id="IPR001128">
    <property type="entry name" value="Cyt_P450"/>
</dbReference>
<keyword evidence="5" id="KW-0408">Iron</keyword>
<keyword evidence="2" id="KW-0349">Heme</keyword>
<comment type="caution">
    <text evidence="7">The sequence shown here is derived from an EMBL/GenBank/DDBJ whole genome shotgun (WGS) entry which is preliminary data.</text>
</comment>
<reference evidence="7 8" key="1">
    <citation type="journal article" date="2022" name="Nat. Plants">
        <title>Genomes of leafy and leafless Platanthera orchids illuminate the evolution of mycoheterotrophy.</title>
        <authorList>
            <person name="Li M.H."/>
            <person name="Liu K.W."/>
            <person name="Li Z."/>
            <person name="Lu H.C."/>
            <person name="Ye Q.L."/>
            <person name="Zhang D."/>
            <person name="Wang J.Y."/>
            <person name="Li Y.F."/>
            <person name="Zhong Z.M."/>
            <person name="Liu X."/>
            <person name="Yu X."/>
            <person name="Liu D.K."/>
            <person name="Tu X.D."/>
            <person name="Liu B."/>
            <person name="Hao Y."/>
            <person name="Liao X.Y."/>
            <person name="Jiang Y.T."/>
            <person name="Sun W.H."/>
            <person name="Chen J."/>
            <person name="Chen Y.Q."/>
            <person name="Ai Y."/>
            <person name="Zhai J.W."/>
            <person name="Wu S.S."/>
            <person name="Zhou Z."/>
            <person name="Hsiao Y.Y."/>
            <person name="Wu W.L."/>
            <person name="Chen Y.Y."/>
            <person name="Lin Y.F."/>
            <person name="Hsu J.L."/>
            <person name="Li C.Y."/>
            <person name="Wang Z.W."/>
            <person name="Zhao X."/>
            <person name="Zhong W.Y."/>
            <person name="Ma X.K."/>
            <person name="Ma L."/>
            <person name="Huang J."/>
            <person name="Chen G.Z."/>
            <person name="Huang M.Z."/>
            <person name="Huang L."/>
            <person name="Peng D.H."/>
            <person name="Luo Y.B."/>
            <person name="Zou S.Q."/>
            <person name="Chen S.P."/>
            <person name="Lan S."/>
            <person name="Tsai W.C."/>
            <person name="Van de Peer Y."/>
            <person name="Liu Z.J."/>
        </authorList>
    </citation>
    <scope>NUCLEOTIDE SEQUENCE [LARGE SCALE GENOMIC DNA]</scope>
    <source>
        <strain evidence="7">Lor288</strain>
    </source>
</reference>
<dbReference type="PANTHER" id="PTHR47953:SF5">
    <property type="entry name" value="CYTOCHROME P450 71AV8-LIKE"/>
    <property type="match status" value="1"/>
</dbReference>
<keyword evidence="6" id="KW-0503">Monooxygenase</keyword>
<sequence length="97" mass="11118">MANLMRNPEVMRRAQEEVRQVVEHKGSVKESDLHELHYLKMVIKETLRLHPPGPLLVHRECMKETTIDGYRIPIPVLAPLAIVVRTFPDSNLLLSTA</sequence>
<dbReference type="Pfam" id="PF00067">
    <property type="entry name" value="p450"/>
    <property type="match status" value="1"/>
</dbReference>
<dbReference type="SUPFAM" id="SSF48264">
    <property type="entry name" value="Cytochrome P450"/>
    <property type="match status" value="1"/>
</dbReference>
<dbReference type="InterPro" id="IPR052306">
    <property type="entry name" value="CYP450_71D"/>
</dbReference>
<evidence type="ECO:0000256" key="2">
    <source>
        <dbReference type="ARBA" id="ARBA00022617"/>
    </source>
</evidence>
<dbReference type="Proteomes" id="UP001412067">
    <property type="component" value="Unassembled WGS sequence"/>
</dbReference>
<evidence type="ECO:0000256" key="4">
    <source>
        <dbReference type="ARBA" id="ARBA00023002"/>
    </source>
</evidence>
<dbReference type="Gene3D" id="1.10.630.10">
    <property type="entry name" value="Cytochrome P450"/>
    <property type="match status" value="1"/>
</dbReference>
<gene>
    <name evidence="7" type="primary">CYP71A1</name>
    <name evidence="7" type="ORF">KSP40_PGU001420</name>
</gene>
<accession>A0ABR2MRM1</accession>
<evidence type="ECO:0000256" key="6">
    <source>
        <dbReference type="ARBA" id="ARBA00023033"/>
    </source>
</evidence>
<protein>
    <submittedName>
        <fullName evidence="7">Cytochrome P450 71A1</fullName>
    </submittedName>
</protein>
<dbReference type="EMBL" id="JBBWWR010000005">
    <property type="protein sequence ID" value="KAK8966824.1"/>
    <property type="molecule type" value="Genomic_DNA"/>
</dbReference>
<organism evidence="7 8">
    <name type="scientific">Platanthera guangdongensis</name>
    <dbReference type="NCBI Taxonomy" id="2320717"/>
    <lineage>
        <taxon>Eukaryota</taxon>
        <taxon>Viridiplantae</taxon>
        <taxon>Streptophyta</taxon>
        <taxon>Embryophyta</taxon>
        <taxon>Tracheophyta</taxon>
        <taxon>Spermatophyta</taxon>
        <taxon>Magnoliopsida</taxon>
        <taxon>Liliopsida</taxon>
        <taxon>Asparagales</taxon>
        <taxon>Orchidaceae</taxon>
        <taxon>Orchidoideae</taxon>
        <taxon>Orchideae</taxon>
        <taxon>Orchidinae</taxon>
        <taxon>Platanthera</taxon>
    </lineage>
</organism>
<evidence type="ECO:0000313" key="7">
    <source>
        <dbReference type="EMBL" id="KAK8966824.1"/>
    </source>
</evidence>
<proteinExistence type="inferred from homology"/>
<keyword evidence="8" id="KW-1185">Reference proteome</keyword>
<comment type="similarity">
    <text evidence="1">Belongs to the cytochrome P450 family.</text>
</comment>
<evidence type="ECO:0000256" key="3">
    <source>
        <dbReference type="ARBA" id="ARBA00022723"/>
    </source>
</evidence>
<keyword evidence="4" id="KW-0560">Oxidoreductase</keyword>
<dbReference type="PANTHER" id="PTHR47953">
    <property type="entry name" value="OS08G0105600 PROTEIN"/>
    <property type="match status" value="1"/>
</dbReference>